<keyword evidence="4 7" id="KW-1133">Transmembrane helix</keyword>
<dbReference type="PANTHER" id="PTHR30625">
    <property type="entry name" value="PROTEIN TOLQ"/>
    <property type="match status" value="1"/>
</dbReference>
<feature type="transmembrane region" description="Helical" evidence="7">
    <location>
        <begin position="107"/>
        <end position="130"/>
    </location>
</feature>
<keyword evidence="2" id="KW-1003">Cell membrane</keyword>
<dbReference type="InterPro" id="IPR002898">
    <property type="entry name" value="MotA_ExbB_proton_chnl"/>
</dbReference>
<evidence type="ECO:0000313" key="9">
    <source>
        <dbReference type="EMBL" id="SPD75073.1"/>
    </source>
</evidence>
<gene>
    <name evidence="9" type="primary">exbB</name>
    <name evidence="9" type="ORF">PITCH_A420034</name>
</gene>
<keyword evidence="5 7" id="KW-0472">Membrane</keyword>
<comment type="subcellular location">
    <subcellularLocation>
        <location evidence="1">Cell membrane</location>
        <topology evidence="1">Multi-pass membrane protein</topology>
    </subcellularLocation>
    <subcellularLocation>
        <location evidence="6">Membrane</location>
        <topology evidence="6">Multi-pass membrane protein</topology>
    </subcellularLocation>
</comment>
<keyword evidence="3 7" id="KW-0812">Transmembrane</keyword>
<evidence type="ECO:0000256" key="2">
    <source>
        <dbReference type="ARBA" id="ARBA00022475"/>
    </source>
</evidence>
<keyword evidence="6" id="KW-0813">Transport</keyword>
<dbReference type="Pfam" id="PF01618">
    <property type="entry name" value="MotA_ExbB"/>
    <property type="match status" value="1"/>
</dbReference>
<feature type="domain" description="MotA/TolQ/ExbB proton channel" evidence="8">
    <location>
        <begin position="67"/>
        <end position="187"/>
    </location>
</feature>
<protein>
    <submittedName>
        <fullName evidence="9">Biopolymer transport protein ExbB</fullName>
    </submittedName>
</protein>
<accession>A0A445N065</accession>
<dbReference type="AlphaFoldDB" id="A0A445N065"/>
<sequence>MIDIIVRGGIFMYPIILCSIVALAIFFERLWVLRRDHILPQGFISSVQQLLKNQKFLEAFSLCRNDNSSIAKIFLAGLKNAQKGMWLVKEAIEERGGREAVILEKHVGILSTIANLSTLLGFLGTVSGMIKTFNAISLHGLDNPAPLAGGIAEALITTVAGLCIAIPVLVGHRFLKDKASGLIFEMEESSIGLIELMESYITTNSTK</sequence>
<dbReference type="PANTHER" id="PTHR30625:SF11">
    <property type="entry name" value="MOTA_TOLQ_EXBB PROTON CHANNEL DOMAIN-CONTAINING PROTEIN"/>
    <property type="match status" value="1"/>
</dbReference>
<evidence type="ECO:0000256" key="7">
    <source>
        <dbReference type="SAM" id="Phobius"/>
    </source>
</evidence>
<comment type="similarity">
    <text evidence="6">Belongs to the exbB/tolQ family.</text>
</comment>
<evidence type="ECO:0000256" key="1">
    <source>
        <dbReference type="ARBA" id="ARBA00004651"/>
    </source>
</evidence>
<evidence type="ECO:0000256" key="3">
    <source>
        <dbReference type="ARBA" id="ARBA00022692"/>
    </source>
</evidence>
<dbReference type="GO" id="GO:0017038">
    <property type="term" value="P:protein import"/>
    <property type="evidence" value="ECO:0007669"/>
    <property type="project" value="TreeGrafter"/>
</dbReference>
<dbReference type="InterPro" id="IPR050790">
    <property type="entry name" value="ExbB/TolQ_transport"/>
</dbReference>
<dbReference type="GO" id="GO:0005886">
    <property type="term" value="C:plasma membrane"/>
    <property type="evidence" value="ECO:0007669"/>
    <property type="project" value="UniProtKB-SubCell"/>
</dbReference>
<evidence type="ECO:0000256" key="5">
    <source>
        <dbReference type="ARBA" id="ARBA00023136"/>
    </source>
</evidence>
<feature type="transmembrane region" description="Helical" evidence="7">
    <location>
        <begin position="6"/>
        <end position="27"/>
    </location>
</feature>
<evidence type="ECO:0000259" key="8">
    <source>
        <dbReference type="Pfam" id="PF01618"/>
    </source>
</evidence>
<proteinExistence type="inferred from homology"/>
<name>A0A445N065_9BACT</name>
<reference evidence="9" key="1">
    <citation type="submission" date="2018-01" db="EMBL/GenBank/DDBJ databases">
        <authorList>
            <person name="Regsiter A."/>
            <person name="William W."/>
        </authorList>
    </citation>
    <scope>NUCLEOTIDE SEQUENCE</scope>
    <source>
        <strain evidence="9">TRIP AH-1</strain>
    </source>
</reference>
<feature type="transmembrane region" description="Helical" evidence="7">
    <location>
        <begin position="150"/>
        <end position="170"/>
    </location>
</feature>
<evidence type="ECO:0000256" key="6">
    <source>
        <dbReference type="RuleBase" id="RU004057"/>
    </source>
</evidence>
<dbReference type="EMBL" id="OJIN01000184">
    <property type="protein sequence ID" value="SPD75073.1"/>
    <property type="molecule type" value="Genomic_DNA"/>
</dbReference>
<evidence type="ECO:0000256" key="4">
    <source>
        <dbReference type="ARBA" id="ARBA00022989"/>
    </source>
</evidence>
<keyword evidence="6" id="KW-0653">Protein transport</keyword>
<organism evidence="9">
    <name type="scientific">uncultured Desulfobacterium sp</name>
    <dbReference type="NCBI Taxonomy" id="201089"/>
    <lineage>
        <taxon>Bacteria</taxon>
        <taxon>Pseudomonadati</taxon>
        <taxon>Thermodesulfobacteriota</taxon>
        <taxon>Desulfobacteria</taxon>
        <taxon>Desulfobacterales</taxon>
        <taxon>Desulfobacteriaceae</taxon>
        <taxon>Desulfobacterium</taxon>
        <taxon>environmental samples</taxon>
    </lineage>
</organism>